<evidence type="ECO:0000259" key="1">
    <source>
        <dbReference type="Pfam" id="PF25000"/>
    </source>
</evidence>
<organism evidence="2 3">
    <name type="scientific">Lasiosphaeris hirsuta</name>
    <dbReference type="NCBI Taxonomy" id="260670"/>
    <lineage>
        <taxon>Eukaryota</taxon>
        <taxon>Fungi</taxon>
        <taxon>Dikarya</taxon>
        <taxon>Ascomycota</taxon>
        <taxon>Pezizomycotina</taxon>
        <taxon>Sordariomycetes</taxon>
        <taxon>Sordariomycetidae</taxon>
        <taxon>Sordariales</taxon>
        <taxon>Lasiosphaeriaceae</taxon>
        <taxon>Lasiosphaeris</taxon>
    </lineage>
</organism>
<dbReference type="PANTHER" id="PTHR35205">
    <property type="entry name" value="NB-ARC AND TPR DOMAIN PROTEIN"/>
    <property type="match status" value="1"/>
</dbReference>
<dbReference type="InterPro" id="IPR011990">
    <property type="entry name" value="TPR-like_helical_dom_sf"/>
</dbReference>
<dbReference type="AlphaFoldDB" id="A0AA40BD26"/>
<dbReference type="Proteomes" id="UP001172102">
    <property type="component" value="Unassembled WGS sequence"/>
</dbReference>
<dbReference type="GO" id="GO:0043531">
    <property type="term" value="F:ADP binding"/>
    <property type="evidence" value="ECO:0007669"/>
    <property type="project" value="InterPro"/>
</dbReference>
<dbReference type="InterPro" id="IPR027417">
    <property type="entry name" value="P-loop_NTPase"/>
</dbReference>
<dbReference type="Pfam" id="PF13374">
    <property type="entry name" value="TPR_10"/>
    <property type="match status" value="1"/>
</dbReference>
<dbReference type="Gene3D" id="1.25.40.10">
    <property type="entry name" value="Tetratricopeptide repeat domain"/>
    <property type="match status" value="1"/>
</dbReference>
<dbReference type="InterPro" id="IPR019734">
    <property type="entry name" value="TPR_rpt"/>
</dbReference>
<gene>
    <name evidence="2" type="ORF">B0H67DRAFT_566507</name>
</gene>
<dbReference type="Gene3D" id="3.40.50.300">
    <property type="entry name" value="P-loop containing nucleotide triphosphate hydrolases"/>
    <property type="match status" value="1"/>
</dbReference>
<reference evidence="2" key="1">
    <citation type="submission" date="2023-06" db="EMBL/GenBank/DDBJ databases">
        <title>Genome-scale phylogeny and comparative genomics of the fungal order Sordariales.</title>
        <authorList>
            <consortium name="Lawrence Berkeley National Laboratory"/>
            <person name="Hensen N."/>
            <person name="Bonometti L."/>
            <person name="Westerberg I."/>
            <person name="Brannstrom I.O."/>
            <person name="Guillou S."/>
            <person name="Cros-Aarteil S."/>
            <person name="Calhoun S."/>
            <person name="Haridas S."/>
            <person name="Kuo A."/>
            <person name="Mondo S."/>
            <person name="Pangilinan J."/>
            <person name="Riley R."/>
            <person name="Labutti K."/>
            <person name="Andreopoulos B."/>
            <person name="Lipzen A."/>
            <person name="Chen C."/>
            <person name="Yanf M."/>
            <person name="Daum C."/>
            <person name="Ng V."/>
            <person name="Clum A."/>
            <person name="Steindorff A."/>
            <person name="Ohm R."/>
            <person name="Martin F."/>
            <person name="Silar P."/>
            <person name="Natvig D."/>
            <person name="Lalanne C."/>
            <person name="Gautier V."/>
            <person name="Ament-Velasquez S.L."/>
            <person name="Kruys A."/>
            <person name="Hutchinson M.I."/>
            <person name="Powell A.J."/>
            <person name="Barry K."/>
            <person name="Miller A.N."/>
            <person name="Grigoriev I.V."/>
            <person name="Debuchy R."/>
            <person name="Gladieux P."/>
            <person name="Thoren M.H."/>
            <person name="Johannesson H."/>
        </authorList>
    </citation>
    <scope>NUCLEOTIDE SEQUENCE</scope>
    <source>
        <strain evidence="2">SMH4607-1</strain>
    </source>
</reference>
<comment type="caution">
    <text evidence="2">The sequence shown here is derived from an EMBL/GenBank/DDBJ whole genome shotgun (WGS) entry which is preliminary data.</text>
</comment>
<name>A0AA40BD26_9PEZI</name>
<dbReference type="InterPro" id="IPR056681">
    <property type="entry name" value="DUF7779"/>
</dbReference>
<feature type="domain" description="DUF7779" evidence="1">
    <location>
        <begin position="403"/>
        <end position="490"/>
    </location>
</feature>
<dbReference type="EMBL" id="JAUKUA010000001">
    <property type="protein sequence ID" value="KAK0732045.1"/>
    <property type="molecule type" value="Genomic_DNA"/>
</dbReference>
<dbReference type="PANTHER" id="PTHR35205:SF1">
    <property type="entry name" value="ZU5 DOMAIN-CONTAINING PROTEIN"/>
    <property type="match status" value="1"/>
</dbReference>
<keyword evidence="2" id="KW-0378">Hydrolase</keyword>
<dbReference type="SUPFAM" id="SSF52540">
    <property type="entry name" value="P-loop containing nucleoside triphosphate hydrolases"/>
    <property type="match status" value="1"/>
</dbReference>
<dbReference type="PRINTS" id="PR00364">
    <property type="entry name" value="DISEASERSIST"/>
</dbReference>
<evidence type="ECO:0000313" key="2">
    <source>
        <dbReference type="EMBL" id="KAK0732045.1"/>
    </source>
</evidence>
<dbReference type="GO" id="GO:0016787">
    <property type="term" value="F:hydrolase activity"/>
    <property type="evidence" value="ECO:0007669"/>
    <property type="project" value="UniProtKB-KW"/>
</dbReference>
<sequence>MNAALPIYDQALALHPNRKSLKFPLQNLFNEYVDCCLVIMKEFSQNPIKNLLRRMYSSKLQRSIEKATKNIEKQHRLFFQAIDQADREAVATQEILNTRALGQIRAAVMSNGVSVSSLAREAPRRSFSKAGEGTRPRLTTITARPNPSFVGREEETRRIHDYFTSRQASWGEGPGCVVIHGLGGQGKTQTALHYYWQYRDAYDAAFLVRSETAEQLEAGFLAIAKKLRAANLLGSSLPPSPDSEVAWEVENARDWLEGTNKKWLLIFDNLEDGRLLETYIPENFHGGSILITTQHAHISAVTNNFYKLELQPLPTKAGSRLLFKILERGPKNEEEETTAHEICTWVGGLPLAIVTVAGYLKCSASSAAEILASLRRSSTVWASSGVGAIRNYDKTLATVFDLALGKLGEHSRHFLQILAFLSPDGIPEDMLRQPHTLPSLSFLNDEDEYLRIRQDLGLRQLIKRQPSEGTSDGGKPHHQLEIHRSLQMTLLLGLATDADPCLRTDVFSEVTVMLAAVVPQASRLAQNEKDLWPAFFRYVPQVLALRQNSQWPVPPIDLDLTFVKILINIGTFLWHTGQIRECDSAMGTAEDVIARQKAEIRQSSECECLMSDMYLVTGILADCIGVSRRRESLEHRRILLGLREREFNAIPKARVTVEDEIRVGNAKGDLACAYLQRGEFGKARAIMEGLYRECYKRWGTEEEYPYEYSKYYHHLGHILMAEGKPDMALAFSRKGMKLDADHADGVDSTVLIDQYDLACLLFNAGRLEESLAEHKEVLAKRIQICGKSSQFTLESHEAVGILLHLMGSNVDAEREFKTCLQRQYKANWTVEGVARAQYWYSRVLEALDKPKEAARELRSAKLVKDKYLEEFSEFLNQDKDNEAAVYDQMVPIWVLQTSGPLHEGGRGAKLPDSGSSTM</sequence>
<dbReference type="SUPFAM" id="SSF48452">
    <property type="entry name" value="TPR-like"/>
    <property type="match status" value="2"/>
</dbReference>
<accession>A0AA40BD26</accession>
<proteinExistence type="predicted"/>
<protein>
    <submittedName>
        <fullName evidence="2">P-loop containing nucleoside triphosphate hydrolase protein</fullName>
    </submittedName>
</protein>
<evidence type="ECO:0000313" key="3">
    <source>
        <dbReference type="Proteomes" id="UP001172102"/>
    </source>
</evidence>
<keyword evidence="3" id="KW-1185">Reference proteome</keyword>
<dbReference type="Pfam" id="PF13181">
    <property type="entry name" value="TPR_8"/>
    <property type="match status" value="1"/>
</dbReference>
<dbReference type="Pfam" id="PF25000">
    <property type="entry name" value="DUF7779"/>
    <property type="match status" value="1"/>
</dbReference>